<gene>
    <name evidence="3" type="ORF">OZZ16_04060</name>
    <name evidence="2" type="ORF">OZZ17_02180</name>
    <name evidence="4" type="ORF">PNU63_03150</name>
</gene>
<reference evidence="4" key="2">
    <citation type="submission" date="2023-01" db="EMBL/GenBank/DDBJ databases">
        <title>Human gut microbiome strain richness.</title>
        <authorList>
            <person name="Chen-Liaw A."/>
        </authorList>
    </citation>
    <scope>NUCLEOTIDE SEQUENCE</scope>
    <source>
        <strain evidence="4">1001217st1_A9_1001217B_191108</strain>
    </source>
</reference>
<dbReference type="RefSeq" id="WP_217218428.1">
    <property type="nucleotide sequence ID" value="NZ_AP031446.1"/>
</dbReference>
<protein>
    <submittedName>
        <fullName evidence="2">AAA family ATPase</fullName>
    </submittedName>
</protein>
<dbReference type="GO" id="GO:0016887">
    <property type="term" value="F:ATP hydrolysis activity"/>
    <property type="evidence" value="ECO:0007669"/>
    <property type="project" value="InterPro"/>
</dbReference>
<sequence length="267" mass="29649">MDYTARYGLEFNPFLKNSKEVLVETQEYKEVLFRLNYLLTTKGFGLLTGSAGRGKTTAVRNWASGLNTSLYKVVYSSLSTLTVNDFYRNLAAELGAQPAFRKTDNFKIIQDEINRLVLEKRQTPVIIIDEANYIGNAVLNDLKMLFNFEMDSKDRAVVLLSGLPQLNSTLRLSIHEPFRQRIVMNYNLEGMTKAEGHSYVAAKLNGAGCTQTVFEDNALEAILNAANGTPRMINKLCNASLLVGNSSNLNIITADAVMQAINDCELG</sequence>
<dbReference type="CDD" id="cd00009">
    <property type="entry name" value="AAA"/>
    <property type="match status" value="1"/>
</dbReference>
<evidence type="ECO:0000313" key="3">
    <source>
        <dbReference type="EMBL" id="MCZ0689095.1"/>
    </source>
</evidence>
<evidence type="ECO:0000259" key="1">
    <source>
        <dbReference type="Pfam" id="PF13401"/>
    </source>
</evidence>
<dbReference type="AlphaFoldDB" id="A0A9Q4HTL7"/>
<dbReference type="EMBL" id="JAPRBD010000002">
    <property type="protein sequence ID" value="MCZ0689095.1"/>
    <property type="molecule type" value="Genomic_DNA"/>
</dbReference>
<dbReference type="EMBL" id="JAQMLR010000002">
    <property type="protein sequence ID" value="MDB8737796.1"/>
    <property type="molecule type" value="Genomic_DNA"/>
</dbReference>
<dbReference type="InterPro" id="IPR052026">
    <property type="entry name" value="ExeA_AAA_ATPase_DNA-bind"/>
</dbReference>
<evidence type="ECO:0000313" key="5">
    <source>
        <dbReference type="Proteomes" id="UP001079535"/>
    </source>
</evidence>
<feature type="domain" description="ORC1/DEAH AAA+ ATPase" evidence="1">
    <location>
        <begin position="41"/>
        <end position="169"/>
    </location>
</feature>
<dbReference type="PANTHER" id="PTHR35894:SF1">
    <property type="entry name" value="PHOSPHORIBULOKINASE _ URIDINE KINASE FAMILY"/>
    <property type="match status" value="1"/>
</dbReference>
<accession>A0A9Q4HTL7</accession>
<dbReference type="Proteomes" id="UP001076974">
    <property type="component" value="Unassembled WGS sequence"/>
</dbReference>
<organism evidence="2 5">
    <name type="scientific">Mediterraneibacter gnavus</name>
    <name type="common">Ruminococcus gnavus</name>
    <dbReference type="NCBI Taxonomy" id="33038"/>
    <lineage>
        <taxon>Bacteria</taxon>
        <taxon>Bacillati</taxon>
        <taxon>Bacillota</taxon>
        <taxon>Clostridia</taxon>
        <taxon>Lachnospirales</taxon>
        <taxon>Lachnospiraceae</taxon>
        <taxon>Mediterraneibacter</taxon>
    </lineage>
</organism>
<evidence type="ECO:0000313" key="4">
    <source>
        <dbReference type="EMBL" id="MDB8737796.1"/>
    </source>
</evidence>
<evidence type="ECO:0000313" key="2">
    <source>
        <dbReference type="EMBL" id="MCZ0666349.1"/>
    </source>
</evidence>
<name>A0A9Q4HTL7_MEDGN</name>
<dbReference type="EMBL" id="JAPRAY010000002">
    <property type="protein sequence ID" value="MCZ0666349.1"/>
    <property type="molecule type" value="Genomic_DNA"/>
</dbReference>
<dbReference type="Proteomes" id="UP001211731">
    <property type="component" value="Unassembled WGS sequence"/>
</dbReference>
<dbReference type="Pfam" id="PF13401">
    <property type="entry name" value="AAA_22"/>
    <property type="match status" value="1"/>
</dbReference>
<dbReference type="Proteomes" id="UP001079535">
    <property type="component" value="Unassembled WGS sequence"/>
</dbReference>
<reference evidence="2" key="1">
    <citation type="submission" date="2022-11" db="EMBL/GenBank/DDBJ databases">
        <title>Temperate bacteriophages infecting mucin-degrading bacterium Ruminococcus gnavus from the human gut.</title>
        <authorList>
            <person name="Buttimer C."/>
        </authorList>
    </citation>
    <scope>NUCLEOTIDE SEQUENCE</scope>
    <source>
        <strain evidence="2">CCUG 49994</strain>
        <strain evidence="3">CCUG 52279</strain>
    </source>
</reference>
<dbReference type="InterPro" id="IPR049945">
    <property type="entry name" value="AAA_22"/>
</dbReference>
<proteinExistence type="predicted"/>
<dbReference type="PANTHER" id="PTHR35894">
    <property type="entry name" value="GENERAL SECRETION PATHWAY PROTEIN A-RELATED"/>
    <property type="match status" value="1"/>
</dbReference>
<comment type="caution">
    <text evidence="2">The sequence shown here is derived from an EMBL/GenBank/DDBJ whole genome shotgun (WGS) entry which is preliminary data.</text>
</comment>